<dbReference type="GO" id="GO:0006508">
    <property type="term" value="P:proteolysis"/>
    <property type="evidence" value="ECO:0007669"/>
    <property type="project" value="UniProtKB-KW"/>
</dbReference>
<keyword evidence="3" id="KW-1185">Reference proteome</keyword>
<dbReference type="Proteomes" id="UP000269292">
    <property type="component" value="Segment"/>
</dbReference>
<dbReference type="Gene3D" id="3.90.70.10">
    <property type="entry name" value="Cysteine proteinases"/>
    <property type="match status" value="1"/>
</dbReference>
<evidence type="ECO:0000256" key="1">
    <source>
        <dbReference type="SAM" id="MobiDB-lite"/>
    </source>
</evidence>
<feature type="region of interest" description="Disordered" evidence="1">
    <location>
        <begin position="1"/>
        <end position="21"/>
    </location>
</feature>
<dbReference type="GO" id="GO:0001897">
    <property type="term" value="P:symbiont-mediated cytolysis of host cell"/>
    <property type="evidence" value="ECO:0007669"/>
    <property type="project" value="UniProtKB-ARBA"/>
</dbReference>
<dbReference type="SUPFAM" id="SSF54001">
    <property type="entry name" value="Cysteine proteinases"/>
    <property type="match status" value="1"/>
</dbReference>
<dbReference type="RefSeq" id="YP_009949732.1">
    <property type="nucleotide sequence ID" value="NC_051583.1"/>
</dbReference>
<feature type="compositionally biased region" description="Basic and acidic residues" evidence="1">
    <location>
        <begin position="9"/>
        <end position="21"/>
    </location>
</feature>
<gene>
    <name evidence="2" type="primary">69</name>
    <name evidence="2" type="ORF">SEA_SAGUARO_69</name>
</gene>
<dbReference type="InterPro" id="IPR038765">
    <property type="entry name" value="Papain-like_cys_pep_sf"/>
</dbReference>
<organism evidence="2 3">
    <name type="scientific">Mycobacterium phage Saguaro</name>
    <dbReference type="NCBI Taxonomy" id="2315616"/>
    <lineage>
        <taxon>Viruses</taxon>
        <taxon>Duplodnaviria</taxon>
        <taxon>Heunggongvirae</taxon>
        <taxon>Uroviricota</taxon>
        <taxon>Caudoviricetes</taxon>
        <taxon>Bclasvirinae</taxon>
        <taxon>Saguarovirus</taxon>
        <taxon>Saguarovirus saguaro</taxon>
    </lineage>
</organism>
<protein>
    <submittedName>
        <fullName evidence="2">Cysteine protease</fullName>
    </submittedName>
</protein>
<dbReference type="GO" id="GO:0008233">
    <property type="term" value="F:peptidase activity"/>
    <property type="evidence" value="ECO:0007669"/>
    <property type="project" value="UniProtKB-KW"/>
</dbReference>
<evidence type="ECO:0000313" key="3">
    <source>
        <dbReference type="Proteomes" id="UP000269292"/>
    </source>
</evidence>
<dbReference type="KEGG" id="vg:60321138"/>
<dbReference type="GeneID" id="60321138"/>
<evidence type="ECO:0000313" key="2">
    <source>
        <dbReference type="EMBL" id="AYD82063.1"/>
    </source>
</evidence>
<accession>A0A386K9Y2</accession>
<reference evidence="2 3" key="1">
    <citation type="submission" date="2018-08" db="EMBL/GenBank/DDBJ databases">
        <authorList>
            <person name="Washington J.M."/>
            <person name="Garlena R.A."/>
            <person name="Russell D.A."/>
            <person name="Pope W.H."/>
            <person name="Jacobs-Sera D."/>
            <person name="Hatfull G.F."/>
        </authorList>
    </citation>
    <scope>NUCLEOTIDE SEQUENCE [LARGE SCALE GENOMIC DNA]</scope>
</reference>
<sequence>MIGGTGRLVNHDPRNRRYEAPRRAARPVSWLHRTDAEAMDQGHTNACTGFAAAQLLNAALAHGARRRHNDWAQRPHASRYLGHNEAVKLYSLATLSDSFGWQYPPTDGGSSGLGVGKALKGIGTITSYQWTFDFANALAWAQRQPVLLGTLWTAPMSEPDEHGVIHVGSTADLRRAESVGMGHEYLWRGCRWDRRLARIRNSWGPTWGIDGDAYIPIDELEELVMEWRGDVMVPEVGTP</sequence>
<name>A0A386K9Y2_9CAUD</name>
<keyword evidence="2" id="KW-0378">Hydrolase</keyword>
<keyword evidence="2" id="KW-0645">Protease</keyword>
<dbReference type="EMBL" id="MH744423">
    <property type="protein sequence ID" value="AYD82063.1"/>
    <property type="molecule type" value="Genomic_DNA"/>
</dbReference>
<proteinExistence type="predicted"/>